<evidence type="ECO:0000313" key="2">
    <source>
        <dbReference type="Proteomes" id="UP000274131"/>
    </source>
</evidence>
<reference evidence="3" key="1">
    <citation type="submission" date="2016-04" db="UniProtKB">
        <authorList>
            <consortium name="WormBaseParasite"/>
        </authorList>
    </citation>
    <scope>IDENTIFICATION</scope>
</reference>
<protein>
    <submittedName>
        <fullName evidence="3">Adenylate kinase</fullName>
    </submittedName>
</protein>
<dbReference type="EMBL" id="UXUI01009299">
    <property type="protein sequence ID" value="VDD93426.1"/>
    <property type="molecule type" value="Genomic_DNA"/>
</dbReference>
<name>A0A0N4VDK5_ENTVE</name>
<sequence length="269" mass="30398">MVDKRGGPGSCKGSIVEELVNEYSFDDVDVELTLFENVASLAGSTVDGTAELQDLLRDYNNLVTMDWLLSMISAHIANSEKKFFVIDIVPTMAAIQKCASFQKLNHDEDMENFEKQHEVVLALDLNITDEEVLLGKTGSKEKKLEKELSPELNAFMKGADEADKGRLEKRYEAYCKCSAPFISYFQKTKRLLRFDISTTTGTAKIIRTLNAALYSLGLQKKNSMVRAVLFAQNERQIADMNLELYRVKRIHLCDITDDINEPLVTFFTV</sequence>
<proteinExistence type="predicted"/>
<dbReference type="InterPro" id="IPR027417">
    <property type="entry name" value="P-loop_NTPase"/>
</dbReference>
<gene>
    <name evidence="1" type="ORF">EVEC_LOCUS8177</name>
</gene>
<evidence type="ECO:0000313" key="3">
    <source>
        <dbReference type="WBParaSite" id="EVEC_0000869301-mRNA-1"/>
    </source>
</evidence>
<reference evidence="1 2" key="2">
    <citation type="submission" date="2018-10" db="EMBL/GenBank/DDBJ databases">
        <authorList>
            <consortium name="Pathogen Informatics"/>
        </authorList>
    </citation>
    <scope>NUCLEOTIDE SEQUENCE [LARGE SCALE GENOMIC DNA]</scope>
</reference>
<keyword evidence="2" id="KW-1185">Reference proteome</keyword>
<dbReference type="OrthoDB" id="5829348at2759"/>
<dbReference type="Proteomes" id="UP000274131">
    <property type="component" value="Unassembled WGS sequence"/>
</dbReference>
<dbReference type="AlphaFoldDB" id="A0A0N4VDK5"/>
<dbReference type="Pfam" id="PF00406">
    <property type="entry name" value="ADK"/>
    <property type="match status" value="1"/>
</dbReference>
<dbReference type="STRING" id="51028.A0A0N4VDK5"/>
<organism evidence="3">
    <name type="scientific">Enterobius vermicularis</name>
    <name type="common">Human pinworm</name>
    <dbReference type="NCBI Taxonomy" id="51028"/>
    <lineage>
        <taxon>Eukaryota</taxon>
        <taxon>Metazoa</taxon>
        <taxon>Ecdysozoa</taxon>
        <taxon>Nematoda</taxon>
        <taxon>Chromadorea</taxon>
        <taxon>Rhabditida</taxon>
        <taxon>Spirurina</taxon>
        <taxon>Oxyuridomorpha</taxon>
        <taxon>Oxyuroidea</taxon>
        <taxon>Oxyuridae</taxon>
        <taxon>Enterobius</taxon>
    </lineage>
</organism>
<evidence type="ECO:0000313" key="1">
    <source>
        <dbReference type="EMBL" id="VDD93426.1"/>
    </source>
</evidence>
<accession>A0A0N4VDK5</accession>
<dbReference type="Gene3D" id="3.40.50.300">
    <property type="entry name" value="P-loop containing nucleotide triphosphate hydrolases"/>
    <property type="match status" value="1"/>
</dbReference>
<dbReference type="WBParaSite" id="EVEC_0000869301-mRNA-1">
    <property type="protein sequence ID" value="EVEC_0000869301-mRNA-1"/>
    <property type="gene ID" value="EVEC_0000869301"/>
</dbReference>